<dbReference type="Gene3D" id="3.40.50.720">
    <property type="entry name" value="NAD(P)-binding Rossmann-like Domain"/>
    <property type="match status" value="1"/>
</dbReference>
<dbReference type="InterPro" id="IPR011032">
    <property type="entry name" value="GroES-like_sf"/>
</dbReference>
<organism evidence="2">
    <name type="scientific">Fusarium acuminatum CS5907</name>
    <dbReference type="NCBI Taxonomy" id="1318461"/>
    <lineage>
        <taxon>Eukaryota</taxon>
        <taxon>Fungi</taxon>
        <taxon>Dikarya</taxon>
        <taxon>Ascomycota</taxon>
        <taxon>Pezizomycotina</taxon>
        <taxon>Sordariomycetes</taxon>
        <taxon>Hypocreomycetidae</taxon>
        <taxon>Hypocreales</taxon>
        <taxon>Nectriaceae</taxon>
        <taxon>Fusarium</taxon>
        <taxon>Fusarium tricinctum species complex</taxon>
    </lineage>
</organism>
<dbReference type="PANTHER" id="PTHR43677">
    <property type="entry name" value="SHORT-CHAIN DEHYDROGENASE/REDUCTASE"/>
    <property type="match status" value="1"/>
</dbReference>
<protein>
    <submittedName>
        <fullName evidence="2">WGS project CBMG000000000 data, contig CS5907-c003743</fullName>
    </submittedName>
</protein>
<dbReference type="EMBL" id="CBMG010003715">
    <property type="protein sequence ID" value="CEG03987.1"/>
    <property type="molecule type" value="Genomic_DNA"/>
</dbReference>
<evidence type="ECO:0000256" key="1">
    <source>
        <dbReference type="SAM" id="MobiDB-lite"/>
    </source>
</evidence>
<dbReference type="InterPro" id="IPR036291">
    <property type="entry name" value="NAD(P)-bd_dom_sf"/>
</dbReference>
<evidence type="ECO:0000313" key="2">
    <source>
        <dbReference type="EMBL" id="CEG03987.1"/>
    </source>
</evidence>
<gene>
    <name evidence="2" type="ORF">BN851_0151420</name>
</gene>
<dbReference type="SUPFAM" id="SSF51735">
    <property type="entry name" value="NAD(P)-binding Rossmann-fold domains"/>
    <property type="match status" value="1"/>
</dbReference>
<sequence>MSMLAAQISKSGSAPKAVRVLPPAAPIHESEVQIRVIATGLHQVTRSRAEGKHDTSTSFPHTPGIDGTGISISTGKLVYFTALTGTGSFAEIVNIPNSSVHELPPDVDPVQAAGLINPVMSSWMALRKRIDFLKGGQDPKPWACFILGATSMSGKLAIKVARLMGATRVIGAARNEDALRTLGLDDVIVLQDPPESTEFSHAADADVVLDYLYGPYFTNFFMSRSTLKATNPITWVCIESVAGNFGTVATAALRKRDVTIRGSGPGTWSFAEFEAEASGMLKVLEGVNEEGIRKVKLEDVETEWDSKDGGSVVFVLDEGPAPGFVSDVVA</sequence>
<dbReference type="AlphaFoldDB" id="A0A090MGC2"/>
<comment type="caution">
    <text evidence="2">The sequence shown here is derived from an EMBL/GenBank/DDBJ whole genome shotgun (WGS) entry which is preliminary data.</text>
</comment>
<dbReference type="PANTHER" id="PTHR43677:SF11">
    <property type="entry name" value="ZINC-CONTAINING ALCOHOL DEHYDROGENASE"/>
    <property type="match status" value="1"/>
</dbReference>
<reference evidence="2" key="1">
    <citation type="submission" date="2013-05" db="EMBL/GenBank/DDBJ databases">
        <title>Draft genome sequences of six wheat associated Fusarium spp. isolates.</title>
        <authorList>
            <person name="Moolhuijzen P.M."/>
            <person name="Manners J.M."/>
            <person name="Wilcox S."/>
            <person name="Bellgard M.I."/>
            <person name="Gardiner D.M."/>
        </authorList>
    </citation>
    <scope>NUCLEOTIDE SEQUENCE</scope>
    <source>
        <strain evidence="2">CS5907</strain>
    </source>
</reference>
<name>A0A090MGC2_9HYPO</name>
<proteinExistence type="predicted"/>
<feature type="region of interest" description="Disordered" evidence="1">
    <location>
        <begin position="46"/>
        <end position="65"/>
    </location>
</feature>
<accession>A0A090MGC2</accession>
<dbReference type="Gene3D" id="3.90.180.10">
    <property type="entry name" value="Medium-chain alcohol dehydrogenases, catalytic domain"/>
    <property type="match status" value="1"/>
</dbReference>
<dbReference type="SUPFAM" id="SSF50129">
    <property type="entry name" value="GroES-like"/>
    <property type="match status" value="1"/>
</dbReference>
<dbReference type="GO" id="GO:0016491">
    <property type="term" value="F:oxidoreductase activity"/>
    <property type="evidence" value="ECO:0007669"/>
    <property type="project" value="TreeGrafter"/>
</dbReference>
<dbReference type="InterPro" id="IPR051397">
    <property type="entry name" value="Zn-ADH-like_protein"/>
</dbReference>